<evidence type="ECO:0000256" key="1">
    <source>
        <dbReference type="ARBA" id="ARBA00009744"/>
    </source>
</evidence>
<accession>A0AA38GKR1</accession>
<dbReference type="FunFam" id="3.30.530.20:FF:000007">
    <property type="entry name" value="Major pollen allergen Bet v 1-A"/>
    <property type="match status" value="1"/>
</dbReference>
<dbReference type="GO" id="GO:0010427">
    <property type="term" value="F:abscisic acid binding"/>
    <property type="evidence" value="ECO:0007669"/>
    <property type="project" value="InterPro"/>
</dbReference>
<dbReference type="InterPro" id="IPR023393">
    <property type="entry name" value="START-like_dom_sf"/>
</dbReference>
<proteinExistence type="inferred from homology"/>
<dbReference type="Gene3D" id="3.30.530.20">
    <property type="match status" value="1"/>
</dbReference>
<dbReference type="AlphaFoldDB" id="A0AA38GKR1"/>
<dbReference type="OMA" id="SEARYEN"/>
<comment type="caution">
    <text evidence="3">The sequence shown here is derived from an EMBL/GenBank/DDBJ whole genome shotgun (WGS) entry which is preliminary data.</text>
</comment>
<keyword evidence="4" id="KW-1185">Reference proteome</keyword>
<dbReference type="GO" id="GO:0038023">
    <property type="term" value="F:signaling receptor activity"/>
    <property type="evidence" value="ECO:0007669"/>
    <property type="project" value="InterPro"/>
</dbReference>
<dbReference type="GO" id="GO:0005634">
    <property type="term" value="C:nucleus"/>
    <property type="evidence" value="ECO:0007669"/>
    <property type="project" value="TreeGrafter"/>
</dbReference>
<dbReference type="InterPro" id="IPR050279">
    <property type="entry name" value="Plant_def-hormone_signal"/>
</dbReference>
<dbReference type="GO" id="GO:0006952">
    <property type="term" value="P:defense response"/>
    <property type="evidence" value="ECO:0007669"/>
    <property type="project" value="InterPro"/>
</dbReference>
<dbReference type="EMBL" id="JAHRHJ020000002">
    <property type="protein sequence ID" value="KAH9324871.1"/>
    <property type="molecule type" value="Genomic_DNA"/>
</dbReference>
<dbReference type="CDD" id="cd07816">
    <property type="entry name" value="Bet_v1-like"/>
    <property type="match status" value="1"/>
</dbReference>
<name>A0AA38GKR1_TAXCH</name>
<dbReference type="GO" id="GO:0009738">
    <property type="term" value="P:abscisic acid-activated signaling pathway"/>
    <property type="evidence" value="ECO:0007669"/>
    <property type="project" value="InterPro"/>
</dbReference>
<dbReference type="InterPro" id="IPR024949">
    <property type="entry name" value="Bet_v_I_allergen"/>
</dbReference>
<organism evidence="3 4">
    <name type="scientific">Taxus chinensis</name>
    <name type="common">Chinese yew</name>
    <name type="synonym">Taxus wallichiana var. chinensis</name>
    <dbReference type="NCBI Taxonomy" id="29808"/>
    <lineage>
        <taxon>Eukaryota</taxon>
        <taxon>Viridiplantae</taxon>
        <taxon>Streptophyta</taxon>
        <taxon>Embryophyta</taxon>
        <taxon>Tracheophyta</taxon>
        <taxon>Spermatophyta</taxon>
        <taxon>Pinopsida</taxon>
        <taxon>Pinidae</taxon>
        <taxon>Conifers II</taxon>
        <taxon>Cupressales</taxon>
        <taxon>Taxaceae</taxon>
        <taxon>Taxus</taxon>
    </lineage>
</organism>
<comment type="similarity">
    <text evidence="1">Belongs to the BetVI family.</text>
</comment>
<dbReference type="PRINTS" id="PR00634">
    <property type="entry name" value="BETALLERGEN"/>
</dbReference>
<gene>
    <name evidence="3" type="ORF">KI387_005049</name>
</gene>
<reference evidence="3 4" key="1">
    <citation type="journal article" date="2021" name="Nat. Plants">
        <title>The Taxus genome provides insights into paclitaxel biosynthesis.</title>
        <authorList>
            <person name="Xiong X."/>
            <person name="Gou J."/>
            <person name="Liao Q."/>
            <person name="Li Y."/>
            <person name="Zhou Q."/>
            <person name="Bi G."/>
            <person name="Li C."/>
            <person name="Du R."/>
            <person name="Wang X."/>
            <person name="Sun T."/>
            <person name="Guo L."/>
            <person name="Liang H."/>
            <person name="Lu P."/>
            <person name="Wu Y."/>
            <person name="Zhang Z."/>
            <person name="Ro D.K."/>
            <person name="Shang Y."/>
            <person name="Huang S."/>
            <person name="Yan J."/>
        </authorList>
    </citation>
    <scope>NUCLEOTIDE SEQUENCE [LARGE SCALE GENOMIC DNA]</scope>
    <source>
        <strain evidence="3">Ta-2019</strain>
    </source>
</reference>
<feature type="non-terminal residue" evidence="3">
    <location>
        <position position="1"/>
    </location>
</feature>
<dbReference type="GO" id="GO:0005737">
    <property type="term" value="C:cytoplasm"/>
    <property type="evidence" value="ECO:0007669"/>
    <property type="project" value="TreeGrafter"/>
</dbReference>
<dbReference type="GO" id="GO:0004864">
    <property type="term" value="F:protein phosphatase inhibitor activity"/>
    <property type="evidence" value="ECO:0007669"/>
    <property type="project" value="InterPro"/>
</dbReference>
<dbReference type="InterPro" id="IPR000916">
    <property type="entry name" value="Bet_v_I/MLP"/>
</dbReference>
<dbReference type="PANTHER" id="PTHR31213">
    <property type="entry name" value="OS08G0374000 PROTEIN-RELATED"/>
    <property type="match status" value="1"/>
</dbReference>
<feature type="domain" description="Bet v I/Major latex protein" evidence="2">
    <location>
        <begin position="18"/>
        <end position="168"/>
    </location>
</feature>
<evidence type="ECO:0000313" key="3">
    <source>
        <dbReference type="EMBL" id="KAH9324871.1"/>
    </source>
</evidence>
<dbReference type="PANTHER" id="PTHR31213:SF201">
    <property type="entry name" value="OS03G0300400 PROTEIN"/>
    <property type="match status" value="1"/>
</dbReference>
<dbReference type="Pfam" id="PF00407">
    <property type="entry name" value="Bet_v_1"/>
    <property type="match status" value="1"/>
</dbReference>
<sequence>TQTHHLVETKIILRSDKMVSGSISFEVETPLEAQRVWNAFVKDGHNLLPKQVPEVPSSITFIQGDGGVGSIKHHIYSNQEFSFVKELVEEVDEEKFVYRYSHVEGGMFENTLASAKYEVKYTPKAEGAAMYSTMETLPSVTHEESKVQEIKEKTTSLFKRIEAYLLANPTLYV</sequence>
<evidence type="ECO:0000259" key="2">
    <source>
        <dbReference type="Pfam" id="PF00407"/>
    </source>
</evidence>
<dbReference type="SUPFAM" id="SSF55961">
    <property type="entry name" value="Bet v1-like"/>
    <property type="match status" value="1"/>
</dbReference>
<protein>
    <recommendedName>
        <fullName evidence="2">Bet v I/Major latex protein domain-containing protein</fullName>
    </recommendedName>
</protein>
<dbReference type="Proteomes" id="UP000824469">
    <property type="component" value="Unassembled WGS sequence"/>
</dbReference>
<evidence type="ECO:0000313" key="4">
    <source>
        <dbReference type="Proteomes" id="UP000824469"/>
    </source>
</evidence>